<dbReference type="AlphaFoldDB" id="A0A351U6M3"/>
<accession>A0A351U6M3</accession>
<evidence type="ECO:0000313" key="1">
    <source>
        <dbReference type="EMBL" id="NLW36137.1"/>
    </source>
</evidence>
<organism evidence="1 2">
    <name type="scientific">Syntrophorhabdus aromaticivorans</name>
    <dbReference type="NCBI Taxonomy" id="328301"/>
    <lineage>
        <taxon>Bacteria</taxon>
        <taxon>Pseudomonadati</taxon>
        <taxon>Thermodesulfobacteriota</taxon>
        <taxon>Syntrophorhabdia</taxon>
        <taxon>Syntrophorhabdales</taxon>
        <taxon>Syntrophorhabdaceae</taxon>
        <taxon>Syntrophorhabdus</taxon>
    </lineage>
</organism>
<dbReference type="Proteomes" id="UP000777265">
    <property type="component" value="Unassembled WGS sequence"/>
</dbReference>
<gene>
    <name evidence="1" type="ORF">GXY80_11775</name>
</gene>
<evidence type="ECO:0000313" key="2">
    <source>
        <dbReference type="Proteomes" id="UP000777265"/>
    </source>
</evidence>
<name>A0A351U6M3_9BACT</name>
<dbReference type="EMBL" id="JAAYEE010000217">
    <property type="protein sequence ID" value="NLW36137.1"/>
    <property type="molecule type" value="Genomic_DNA"/>
</dbReference>
<dbReference type="STRING" id="909663.GCA_000512235_02917"/>
<comment type="caution">
    <text evidence="1">The sequence shown here is derived from an EMBL/GenBank/DDBJ whole genome shotgun (WGS) entry which is preliminary data.</text>
</comment>
<sequence length="120" mass="13526">MTHYDIDGLNEMPVNRKAEKMLISVGNDPDPSSLYSVQLALWGLDVGQLTMETSVCEFTRAMVAWRPERLMNFLMFDEGAAAYDPPGWETAETPMELALAVLDDIERKMIIHFPWCAGAE</sequence>
<reference evidence="1" key="1">
    <citation type="journal article" date="2020" name="Biotechnol. Biofuels">
        <title>New insights from the biogas microbiome by comprehensive genome-resolved metagenomics of nearly 1600 species originating from multiple anaerobic digesters.</title>
        <authorList>
            <person name="Campanaro S."/>
            <person name="Treu L."/>
            <person name="Rodriguez-R L.M."/>
            <person name="Kovalovszki A."/>
            <person name="Ziels R.M."/>
            <person name="Maus I."/>
            <person name="Zhu X."/>
            <person name="Kougias P.G."/>
            <person name="Basile A."/>
            <person name="Luo G."/>
            <person name="Schluter A."/>
            <person name="Konstantinidis K.T."/>
            <person name="Angelidaki I."/>
        </authorList>
    </citation>
    <scope>NUCLEOTIDE SEQUENCE</scope>
    <source>
        <strain evidence="1">AS06rmzACSIP_7</strain>
    </source>
</reference>
<protein>
    <submittedName>
        <fullName evidence="1">Uncharacterized protein</fullName>
    </submittedName>
</protein>
<proteinExistence type="predicted"/>
<reference evidence="1" key="2">
    <citation type="submission" date="2020-01" db="EMBL/GenBank/DDBJ databases">
        <authorList>
            <person name="Campanaro S."/>
        </authorList>
    </citation>
    <scope>NUCLEOTIDE SEQUENCE</scope>
    <source>
        <strain evidence="1">AS06rmzACSIP_7</strain>
    </source>
</reference>